<reference key="1">
    <citation type="submission" date="2009-07" db="EMBL/GenBank/DDBJ databases">
        <authorList>
            <person name="Genoscope - CEA"/>
        </authorList>
    </citation>
    <scope>NUCLEOTIDE SEQUENCE</scope>
    <source>
        <strain>3As</strain>
    </source>
</reference>
<evidence type="ECO:0000313" key="2">
    <source>
        <dbReference type="EMBL" id="CQR34134.1"/>
    </source>
</evidence>
<organism evidence="1 3">
    <name type="scientific">Thiomonas arsenitoxydans (strain DSM 22701 / CIP 110005 / 3As)</name>
    <dbReference type="NCBI Taxonomy" id="426114"/>
    <lineage>
        <taxon>Bacteria</taxon>
        <taxon>Pseudomonadati</taxon>
        <taxon>Pseudomonadota</taxon>
        <taxon>Betaproteobacteria</taxon>
        <taxon>Burkholderiales</taxon>
        <taxon>Thiomonas</taxon>
    </lineage>
</organism>
<reference evidence="2 4" key="4">
    <citation type="submission" date="2015-03" db="EMBL/GenBank/DDBJ databases">
        <authorList>
            <person name="Regsiter A."/>
            <person name="william w."/>
        </authorList>
    </citation>
    <scope>NUCLEOTIDE SEQUENCE [LARGE SCALE GENOMIC DNA]</scope>
    <source>
        <strain evidence="2 4">CB1</strain>
    </source>
</reference>
<accession>D6CQ75</accession>
<protein>
    <submittedName>
        <fullName evidence="1">Uncharacterized protein</fullName>
    </submittedName>
</protein>
<dbReference type="KEGG" id="thi:THI_1473"/>
<reference evidence="3" key="2">
    <citation type="journal article" date="2010" name="PLoS Genet.">
        <title>Structure, function, and evolution of the Thiomonas spp. genome.</title>
        <authorList>
            <person name="Arsene-Ploetze F."/>
            <person name="Koechler S."/>
            <person name="Marchal M."/>
            <person name="Coppee J.Y."/>
            <person name="Chandler M."/>
            <person name="Bonnefoy V."/>
            <person name="Brochier-Armanet C."/>
            <person name="Barakat M."/>
            <person name="Barbe V."/>
            <person name="Battaglia-Brunet F."/>
            <person name="Bruneel O."/>
            <person name="Bryan C.G."/>
            <person name="Cleiss-Arnold J."/>
            <person name="Cruveiller S."/>
            <person name="Erhardt M."/>
            <person name="Heinrich-Salmeron A."/>
            <person name="Hommais F."/>
            <person name="Joulian C."/>
            <person name="Krin E."/>
            <person name="Lieutaud A."/>
            <person name="Lievremont D."/>
            <person name="Michel C."/>
            <person name="Muller D."/>
            <person name="Ortet P."/>
            <person name="Proux C."/>
            <person name="Siguier P."/>
            <person name="Roche D."/>
            <person name="Rouy Z."/>
            <person name="Salvignol G."/>
            <person name="Slyemi D."/>
            <person name="Talla E."/>
            <person name="Weiss S."/>
            <person name="Weissenbach J."/>
            <person name="Medigue C."/>
            <person name="Bertin P.N."/>
        </authorList>
    </citation>
    <scope>NUCLEOTIDE SEQUENCE [LARGE SCALE GENOMIC DNA]</scope>
    <source>
        <strain evidence="3">DSM 22701 / CIP 110005 / 3As</strain>
    </source>
</reference>
<dbReference type="AlphaFoldDB" id="D6CQ75"/>
<dbReference type="Proteomes" id="UP000078599">
    <property type="component" value="Unassembled WGS sequence"/>
</dbReference>
<proteinExistence type="predicted"/>
<name>D6CQ75_THIA3</name>
<reference evidence="1" key="3">
    <citation type="submission" date="2010-07" db="EMBL/GenBank/DDBJ databases">
        <authorList>
            <person name="Genoscope - CEA"/>
        </authorList>
    </citation>
    <scope>NUCLEOTIDE SEQUENCE</scope>
    <source>
        <strain evidence="1">3As</strain>
    </source>
</reference>
<sequence>MQETNVIQLFYAWQEHLRPQPPCANRDRF</sequence>
<keyword evidence="4" id="KW-1185">Reference proteome</keyword>
<evidence type="ECO:0000313" key="1">
    <source>
        <dbReference type="EMBL" id="CAZ88155.1"/>
    </source>
</evidence>
<dbReference type="Proteomes" id="UP000002372">
    <property type="component" value="Chromosome"/>
</dbReference>
<dbReference type="EMBL" id="FP475956">
    <property type="protein sequence ID" value="CAZ88155.1"/>
    <property type="molecule type" value="Genomic_DNA"/>
</dbReference>
<dbReference type="HOGENOM" id="CLU_3410426_0_0_4"/>
<gene>
    <name evidence="1" type="ordered locus">THI_1473</name>
    <name evidence="2" type="ORF">THICB1_30332</name>
</gene>
<evidence type="ECO:0000313" key="3">
    <source>
        <dbReference type="Proteomes" id="UP000002372"/>
    </source>
</evidence>
<dbReference type="EMBL" id="CTRI01000023">
    <property type="protein sequence ID" value="CQR34134.1"/>
    <property type="molecule type" value="Genomic_DNA"/>
</dbReference>
<evidence type="ECO:0000313" key="4">
    <source>
        <dbReference type="Proteomes" id="UP000078599"/>
    </source>
</evidence>